<sequence>MKRTYKGKGERVIFGTMRAIDIWIAILILTGQITVGGVFVSSGAIWFSLIGPILGYHKIEGKSPNASVVLDGIDVITAFLLILGQLTHCGPWISSRHFNFVVSGPAFGNTAVPVPINPSKINKTANDFFGDFTHQILIRELNKLSNMTERP</sequence>
<evidence type="ECO:0000256" key="1">
    <source>
        <dbReference type="SAM" id="Phobius"/>
    </source>
</evidence>
<keyword evidence="3" id="KW-1185">Reference proteome</keyword>
<dbReference type="RefSeq" id="WP_275474043.1">
    <property type="nucleotide sequence ID" value="NZ_CP162940.1"/>
</dbReference>
<keyword evidence="1" id="KW-0472">Membrane</keyword>
<keyword evidence="1" id="KW-0812">Transmembrane</keyword>
<feature type="transmembrane region" description="Helical" evidence="1">
    <location>
        <begin position="35"/>
        <end position="56"/>
    </location>
</feature>
<dbReference type="EMBL" id="JBDXSU010000024">
    <property type="protein sequence ID" value="MFB5192575.1"/>
    <property type="molecule type" value="Genomic_DNA"/>
</dbReference>
<organism evidence="2 3">
    <name type="scientific">Alicyclobacillus fastidiosus</name>
    <dbReference type="NCBI Taxonomy" id="392011"/>
    <lineage>
        <taxon>Bacteria</taxon>
        <taxon>Bacillati</taxon>
        <taxon>Bacillota</taxon>
        <taxon>Bacilli</taxon>
        <taxon>Bacillales</taxon>
        <taxon>Alicyclobacillaceae</taxon>
        <taxon>Alicyclobacillus</taxon>
    </lineage>
</organism>
<evidence type="ECO:0000313" key="3">
    <source>
        <dbReference type="Proteomes" id="UP001579974"/>
    </source>
</evidence>
<comment type="caution">
    <text evidence="2">The sequence shown here is derived from an EMBL/GenBank/DDBJ whole genome shotgun (WGS) entry which is preliminary data.</text>
</comment>
<reference evidence="2 3" key="1">
    <citation type="journal article" date="2024" name="Int. J. Mol. Sci.">
        <title>Exploration of Alicyclobacillus spp. Genome in Search of Antibiotic Resistance.</title>
        <authorList>
            <person name="Bucka-Kolendo J."/>
            <person name="Kiousi D.E."/>
            <person name="Dekowska A."/>
            <person name="Mikolajczuk-Szczyrba A."/>
            <person name="Karadedos D.M."/>
            <person name="Michael P."/>
            <person name="Galanis A."/>
            <person name="Sokolowska B."/>
        </authorList>
    </citation>
    <scope>NUCLEOTIDE SEQUENCE [LARGE SCALE GENOMIC DNA]</scope>
    <source>
        <strain evidence="2 3">KKP 3000</strain>
    </source>
</reference>
<dbReference type="Proteomes" id="UP001579974">
    <property type="component" value="Unassembled WGS sequence"/>
</dbReference>
<keyword evidence="1" id="KW-1133">Transmembrane helix</keyword>
<gene>
    <name evidence="2" type="ORF">KKP3000_001780</name>
</gene>
<accession>A0ABV5AJX9</accession>
<protein>
    <submittedName>
        <fullName evidence="2">Uncharacterized protein</fullName>
    </submittedName>
</protein>
<evidence type="ECO:0000313" key="2">
    <source>
        <dbReference type="EMBL" id="MFB5192575.1"/>
    </source>
</evidence>
<proteinExistence type="predicted"/>
<name>A0ABV5AJX9_9BACL</name>